<accession>A0A1T5HIT6</accession>
<sequence>MSVEKDFIKTIQENTGIINSICNTYFSRSDDFKDARQDVILQLWRSFPTFRGDSKISTWIYRVALNTILAKRKKDHNLGANESLSQLHLDHISSCADVSADFIQEFAWLVSTLEDCDKAIIILLAEGYSNKEIAAILDLTATNISTRLNRIKHKLKERYLNEQQ</sequence>
<dbReference type="InterPro" id="IPR036388">
    <property type="entry name" value="WH-like_DNA-bd_sf"/>
</dbReference>
<dbReference type="InterPro" id="IPR013325">
    <property type="entry name" value="RNA_pol_sigma_r2"/>
</dbReference>
<organism evidence="8 9">
    <name type="scientific">Dyadobacter psychrophilus</name>
    <dbReference type="NCBI Taxonomy" id="651661"/>
    <lineage>
        <taxon>Bacteria</taxon>
        <taxon>Pseudomonadati</taxon>
        <taxon>Bacteroidota</taxon>
        <taxon>Cytophagia</taxon>
        <taxon>Cytophagales</taxon>
        <taxon>Spirosomataceae</taxon>
        <taxon>Dyadobacter</taxon>
    </lineage>
</organism>
<keyword evidence="5" id="KW-0804">Transcription</keyword>
<dbReference type="PROSITE" id="PS00622">
    <property type="entry name" value="HTH_LUXR_1"/>
    <property type="match status" value="1"/>
</dbReference>
<dbReference type="InterPro" id="IPR007627">
    <property type="entry name" value="RNA_pol_sigma70_r2"/>
</dbReference>
<proteinExistence type="inferred from homology"/>
<evidence type="ECO:0000313" key="9">
    <source>
        <dbReference type="Proteomes" id="UP000190897"/>
    </source>
</evidence>
<feature type="domain" description="HTH luxR-type" evidence="7">
    <location>
        <begin position="127"/>
        <end position="154"/>
    </location>
</feature>
<dbReference type="OrthoDB" id="9780326at2"/>
<name>A0A1T5HIT6_9BACT</name>
<dbReference type="InterPro" id="IPR039425">
    <property type="entry name" value="RNA_pol_sigma-70-like"/>
</dbReference>
<protein>
    <recommendedName>
        <fullName evidence="2">RNA polymerase sigma factor SigS</fullName>
    </recommendedName>
</protein>
<evidence type="ECO:0000313" key="8">
    <source>
        <dbReference type="EMBL" id="SKC20490.1"/>
    </source>
</evidence>
<evidence type="ECO:0000256" key="5">
    <source>
        <dbReference type="ARBA" id="ARBA00023163"/>
    </source>
</evidence>
<dbReference type="GO" id="GO:0006352">
    <property type="term" value="P:DNA-templated transcription initiation"/>
    <property type="evidence" value="ECO:0007669"/>
    <property type="project" value="InterPro"/>
</dbReference>
<comment type="similarity">
    <text evidence="1">Belongs to the sigma-70 factor family.</text>
</comment>
<evidence type="ECO:0000256" key="6">
    <source>
        <dbReference type="ARBA" id="ARBA00024701"/>
    </source>
</evidence>
<dbReference type="GO" id="GO:0016987">
    <property type="term" value="F:sigma factor activity"/>
    <property type="evidence" value="ECO:0007669"/>
    <property type="project" value="UniProtKB-KW"/>
</dbReference>
<dbReference type="NCBIfam" id="TIGR02937">
    <property type="entry name" value="sigma70-ECF"/>
    <property type="match status" value="1"/>
</dbReference>
<keyword evidence="9" id="KW-1185">Reference proteome</keyword>
<evidence type="ECO:0000256" key="1">
    <source>
        <dbReference type="ARBA" id="ARBA00007788"/>
    </source>
</evidence>
<dbReference type="InterPro" id="IPR000792">
    <property type="entry name" value="Tscrpt_reg_LuxR_C"/>
</dbReference>
<comment type="function">
    <text evidence="6">Sigma factors are initiation factors that promote the attachment of RNA polymerase to specific initiation sites and are then released. Sigma-S contributes to the protection against external stress, thus playing a role in cellular fitness and survival.</text>
</comment>
<evidence type="ECO:0000256" key="3">
    <source>
        <dbReference type="ARBA" id="ARBA00023015"/>
    </source>
</evidence>
<dbReference type="Proteomes" id="UP000190897">
    <property type="component" value="Unassembled WGS sequence"/>
</dbReference>
<dbReference type="GO" id="GO:0003677">
    <property type="term" value="F:DNA binding"/>
    <property type="evidence" value="ECO:0007669"/>
    <property type="project" value="InterPro"/>
</dbReference>
<dbReference type="SUPFAM" id="SSF46894">
    <property type="entry name" value="C-terminal effector domain of the bipartite response regulators"/>
    <property type="match status" value="1"/>
</dbReference>
<dbReference type="PANTHER" id="PTHR43133:SF45">
    <property type="entry name" value="RNA POLYMERASE ECF-TYPE SIGMA FACTOR"/>
    <property type="match status" value="1"/>
</dbReference>
<dbReference type="PANTHER" id="PTHR43133">
    <property type="entry name" value="RNA POLYMERASE ECF-TYPE SIGMA FACTO"/>
    <property type="match status" value="1"/>
</dbReference>
<evidence type="ECO:0000256" key="4">
    <source>
        <dbReference type="ARBA" id="ARBA00023082"/>
    </source>
</evidence>
<dbReference type="InterPro" id="IPR016032">
    <property type="entry name" value="Sig_transdc_resp-reg_C-effctor"/>
</dbReference>
<dbReference type="STRING" id="651661.SAMN05660293_05665"/>
<dbReference type="Gene3D" id="1.10.1740.10">
    <property type="match status" value="1"/>
</dbReference>
<evidence type="ECO:0000259" key="7">
    <source>
        <dbReference type="PROSITE" id="PS00622"/>
    </source>
</evidence>
<dbReference type="EMBL" id="FUZA01000018">
    <property type="protein sequence ID" value="SKC20490.1"/>
    <property type="molecule type" value="Genomic_DNA"/>
</dbReference>
<keyword evidence="3" id="KW-0805">Transcription regulation</keyword>
<evidence type="ECO:0000256" key="2">
    <source>
        <dbReference type="ARBA" id="ARBA00021245"/>
    </source>
</evidence>
<dbReference type="Gene3D" id="1.10.10.10">
    <property type="entry name" value="Winged helix-like DNA-binding domain superfamily/Winged helix DNA-binding domain"/>
    <property type="match status" value="1"/>
</dbReference>
<dbReference type="RefSeq" id="WP_082218081.1">
    <property type="nucleotide sequence ID" value="NZ_FUZA01000018.1"/>
</dbReference>
<reference evidence="9" key="1">
    <citation type="submission" date="2017-02" db="EMBL/GenBank/DDBJ databases">
        <authorList>
            <person name="Varghese N."/>
            <person name="Submissions S."/>
        </authorList>
    </citation>
    <scope>NUCLEOTIDE SEQUENCE [LARGE SCALE GENOMIC DNA]</scope>
    <source>
        <strain evidence="9">DSM 22270</strain>
    </source>
</reference>
<dbReference type="SUPFAM" id="SSF88946">
    <property type="entry name" value="Sigma2 domain of RNA polymerase sigma factors"/>
    <property type="match status" value="1"/>
</dbReference>
<dbReference type="Pfam" id="PF04542">
    <property type="entry name" value="Sigma70_r2"/>
    <property type="match status" value="1"/>
</dbReference>
<keyword evidence="4" id="KW-0731">Sigma factor</keyword>
<dbReference type="Pfam" id="PF00196">
    <property type="entry name" value="GerE"/>
    <property type="match status" value="1"/>
</dbReference>
<dbReference type="AlphaFoldDB" id="A0A1T5HIT6"/>
<dbReference type="InterPro" id="IPR014284">
    <property type="entry name" value="RNA_pol_sigma-70_dom"/>
</dbReference>
<gene>
    <name evidence="8" type="ORF">SAMN05660293_05665</name>
</gene>